<dbReference type="GO" id="GO:0006952">
    <property type="term" value="P:defense response"/>
    <property type="evidence" value="ECO:0007669"/>
    <property type="project" value="InterPro"/>
</dbReference>
<comment type="caution">
    <text evidence="3">The sequence shown here is derived from an EMBL/GenBank/DDBJ whole genome shotgun (WGS) entry which is preliminary data.</text>
</comment>
<dbReference type="PRINTS" id="PR00634">
    <property type="entry name" value="BETALLERGEN"/>
</dbReference>
<dbReference type="GO" id="GO:0005634">
    <property type="term" value="C:nucleus"/>
    <property type="evidence" value="ECO:0007669"/>
    <property type="project" value="TreeGrafter"/>
</dbReference>
<keyword evidence="4" id="KW-1185">Reference proteome</keyword>
<accession>A0AAP0EMN3</accession>
<dbReference type="SUPFAM" id="SSF55961">
    <property type="entry name" value="Bet v1-like"/>
    <property type="match status" value="1"/>
</dbReference>
<dbReference type="GO" id="GO:0005737">
    <property type="term" value="C:cytoplasm"/>
    <property type="evidence" value="ECO:0007669"/>
    <property type="project" value="TreeGrafter"/>
</dbReference>
<gene>
    <name evidence="3" type="ORF">Sjap_021591</name>
</gene>
<dbReference type="InterPro" id="IPR023393">
    <property type="entry name" value="START-like_dom_sf"/>
</dbReference>
<dbReference type="InterPro" id="IPR050279">
    <property type="entry name" value="Plant_def-hormone_signal"/>
</dbReference>
<comment type="similarity">
    <text evidence="1">Belongs to the BetVI family.</text>
</comment>
<dbReference type="GO" id="GO:0004864">
    <property type="term" value="F:protein phosphatase inhibitor activity"/>
    <property type="evidence" value="ECO:0007669"/>
    <property type="project" value="InterPro"/>
</dbReference>
<reference evidence="3 4" key="1">
    <citation type="submission" date="2024-01" db="EMBL/GenBank/DDBJ databases">
        <title>Genome assemblies of Stephania.</title>
        <authorList>
            <person name="Yang L."/>
        </authorList>
    </citation>
    <scope>NUCLEOTIDE SEQUENCE [LARGE SCALE GENOMIC DNA]</scope>
    <source>
        <strain evidence="3">QJT</strain>
        <tissue evidence="3">Leaf</tissue>
    </source>
</reference>
<dbReference type="InterPro" id="IPR000916">
    <property type="entry name" value="Bet_v_I/MLP"/>
</dbReference>
<sequence length="163" mass="17879">MGVRSYTVEFESPITPSRFFKASVLHLHEIASKIEMPTLVKGGVLIVEGDGGVGTIKEYHFPPVYGDSKPVRERVEELDKENFVCKCSVVEGGTKGIGYKSTSNKVSFEATANGGSVCKLVGEFEELEGLEYTEEELSKRKEGKLATYKAVDAYLQANPNDYA</sequence>
<dbReference type="Pfam" id="PF00407">
    <property type="entry name" value="Bet_v_1"/>
    <property type="match status" value="1"/>
</dbReference>
<evidence type="ECO:0000313" key="4">
    <source>
        <dbReference type="Proteomes" id="UP001417504"/>
    </source>
</evidence>
<dbReference type="PANTHER" id="PTHR31213:SF201">
    <property type="entry name" value="OS03G0300400 PROTEIN"/>
    <property type="match status" value="1"/>
</dbReference>
<dbReference type="FunFam" id="3.30.530.20:FF:000007">
    <property type="entry name" value="Major pollen allergen Bet v 1-A"/>
    <property type="match status" value="1"/>
</dbReference>
<evidence type="ECO:0000256" key="1">
    <source>
        <dbReference type="ARBA" id="ARBA00009744"/>
    </source>
</evidence>
<dbReference type="PANTHER" id="PTHR31213">
    <property type="entry name" value="OS08G0374000 PROTEIN-RELATED"/>
    <property type="match status" value="1"/>
</dbReference>
<dbReference type="AlphaFoldDB" id="A0AAP0EMN3"/>
<proteinExistence type="inferred from homology"/>
<feature type="domain" description="Bet v I/Major latex protein" evidence="2">
    <location>
        <begin position="1"/>
        <end position="156"/>
    </location>
</feature>
<name>A0AAP0EMN3_9MAGN</name>
<dbReference type="CDD" id="cd07816">
    <property type="entry name" value="Bet_v1-like"/>
    <property type="match status" value="1"/>
</dbReference>
<evidence type="ECO:0000259" key="2">
    <source>
        <dbReference type="Pfam" id="PF00407"/>
    </source>
</evidence>
<dbReference type="EMBL" id="JBBNAE010000009">
    <property type="protein sequence ID" value="KAK9096094.1"/>
    <property type="molecule type" value="Genomic_DNA"/>
</dbReference>
<dbReference type="Gene3D" id="3.30.530.20">
    <property type="match status" value="1"/>
</dbReference>
<dbReference type="GO" id="GO:0038023">
    <property type="term" value="F:signaling receptor activity"/>
    <property type="evidence" value="ECO:0007669"/>
    <property type="project" value="InterPro"/>
</dbReference>
<evidence type="ECO:0000313" key="3">
    <source>
        <dbReference type="EMBL" id="KAK9096094.1"/>
    </source>
</evidence>
<dbReference type="Proteomes" id="UP001417504">
    <property type="component" value="Unassembled WGS sequence"/>
</dbReference>
<organism evidence="3 4">
    <name type="scientific">Stephania japonica</name>
    <dbReference type="NCBI Taxonomy" id="461633"/>
    <lineage>
        <taxon>Eukaryota</taxon>
        <taxon>Viridiplantae</taxon>
        <taxon>Streptophyta</taxon>
        <taxon>Embryophyta</taxon>
        <taxon>Tracheophyta</taxon>
        <taxon>Spermatophyta</taxon>
        <taxon>Magnoliopsida</taxon>
        <taxon>Ranunculales</taxon>
        <taxon>Menispermaceae</taxon>
        <taxon>Menispermoideae</taxon>
        <taxon>Cissampelideae</taxon>
        <taxon>Stephania</taxon>
    </lineage>
</organism>
<protein>
    <recommendedName>
        <fullName evidence="2">Bet v I/Major latex protein domain-containing protein</fullName>
    </recommendedName>
</protein>
<dbReference type="GO" id="GO:0009738">
    <property type="term" value="P:abscisic acid-activated signaling pathway"/>
    <property type="evidence" value="ECO:0007669"/>
    <property type="project" value="InterPro"/>
</dbReference>
<dbReference type="GO" id="GO:0010427">
    <property type="term" value="F:abscisic acid binding"/>
    <property type="evidence" value="ECO:0007669"/>
    <property type="project" value="InterPro"/>
</dbReference>
<dbReference type="InterPro" id="IPR024949">
    <property type="entry name" value="Bet_v_I_allergen"/>
</dbReference>